<sequence>MVIISNLVYRFLTSEYFTYLIFEMQSSSSGFQINDPVDADELFKKIRHIRNKLQLQKLAKNKTLEIVAEELIQNETLAPIDERKMNYVTLSILSILDTFKNESTEQLIDRWLADANKRPVVLGVGNYAALHIEYDNEEHSSGKVALIVAMIYRPKQDK</sequence>
<dbReference type="EMBL" id="MLAK01000738">
    <property type="protein sequence ID" value="OHT06041.1"/>
    <property type="molecule type" value="Genomic_DNA"/>
</dbReference>
<dbReference type="Proteomes" id="UP000179807">
    <property type="component" value="Unassembled WGS sequence"/>
</dbReference>
<protein>
    <recommendedName>
        <fullName evidence="3">SCP domain-containing protein</fullName>
    </recommendedName>
</protein>
<dbReference type="GeneID" id="94827354"/>
<gene>
    <name evidence="1" type="ORF">TRFO_05682</name>
</gene>
<evidence type="ECO:0000313" key="2">
    <source>
        <dbReference type="Proteomes" id="UP000179807"/>
    </source>
</evidence>
<evidence type="ECO:0000313" key="1">
    <source>
        <dbReference type="EMBL" id="OHT06041.1"/>
    </source>
</evidence>
<accession>A0A1J4K3L8</accession>
<dbReference type="RefSeq" id="XP_068359177.1">
    <property type="nucleotide sequence ID" value="XM_068492650.1"/>
</dbReference>
<dbReference type="AlphaFoldDB" id="A0A1J4K3L8"/>
<proteinExistence type="predicted"/>
<name>A0A1J4K3L8_9EUKA</name>
<reference evidence="1" key="1">
    <citation type="submission" date="2016-10" db="EMBL/GenBank/DDBJ databases">
        <authorList>
            <person name="Benchimol M."/>
            <person name="Almeida L.G."/>
            <person name="Vasconcelos A.T."/>
            <person name="Perreira-Neves A."/>
            <person name="Rosa I.A."/>
            <person name="Tasca T."/>
            <person name="Bogo M.R."/>
            <person name="de Souza W."/>
        </authorList>
    </citation>
    <scope>NUCLEOTIDE SEQUENCE [LARGE SCALE GENOMIC DNA]</scope>
    <source>
        <strain evidence="1">K</strain>
    </source>
</reference>
<organism evidence="1 2">
    <name type="scientific">Tritrichomonas foetus</name>
    <dbReference type="NCBI Taxonomy" id="1144522"/>
    <lineage>
        <taxon>Eukaryota</taxon>
        <taxon>Metamonada</taxon>
        <taxon>Parabasalia</taxon>
        <taxon>Tritrichomonadida</taxon>
        <taxon>Tritrichomonadidae</taxon>
        <taxon>Tritrichomonas</taxon>
    </lineage>
</organism>
<dbReference type="VEuPathDB" id="TrichDB:TRFO_05682"/>
<keyword evidence="2" id="KW-1185">Reference proteome</keyword>
<comment type="caution">
    <text evidence="1">The sequence shown here is derived from an EMBL/GenBank/DDBJ whole genome shotgun (WGS) entry which is preliminary data.</text>
</comment>
<evidence type="ECO:0008006" key="3">
    <source>
        <dbReference type="Google" id="ProtNLM"/>
    </source>
</evidence>